<dbReference type="EMBL" id="JAAIUW010000012">
    <property type="protein sequence ID" value="KAF7806354.1"/>
    <property type="molecule type" value="Genomic_DNA"/>
</dbReference>
<evidence type="ECO:0000313" key="1">
    <source>
        <dbReference type="EMBL" id="KAF7806354.1"/>
    </source>
</evidence>
<proteinExistence type="predicted"/>
<dbReference type="Proteomes" id="UP000634136">
    <property type="component" value="Unassembled WGS sequence"/>
</dbReference>
<comment type="caution">
    <text evidence="1">The sequence shown here is derived from an EMBL/GenBank/DDBJ whole genome shotgun (WGS) entry which is preliminary data.</text>
</comment>
<dbReference type="AlphaFoldDB" id="A0A834SZI8"/>
<sequence length="34" mass="3778">MAPGRTLLSEYGYYNNGTMYAYARIPNGLAGKYT</sequence>
<accession>A0A834SZI8</accession>
<organism evidence="1 2">
    <name type="scientific">Senna tora</name>
    <dbReference type="NCBI Taxonomy" id="362788"/>
    <lineage>
        <taxon>Eukaryota</taxon>
        <taxon>Viridiplantae</taxon>
        <taxon>Streptophyta</taxon>
        <taxon>Embryophyta</taxon>
        <taxon>Tracheophyta</taxon>
        <taxon>Spermatophyta</taxon>
        <taxon>Magnoliopsida</taxon>
        <taxon>eudicotyledons</taxon>
        <taxon>Gunneridae</taxon>
        <taxon>Pentapetalae</taxon>
        <taxon>rosids</taxon>
        <taxon>fabids</taxon>
        <taxon>Fabales</taxon>
        <taxon>Fabaceae</taxon>
        <taxon>Caesalpinioideae</taxon>
        <taxon>Cassia clade</taxon>
        <taxon>Senna</taxon>
    </lineage>
</organism>
<evidence type="ECO:0000313" key="2">
    <source>
        <dbReference type="Proteomes" id="UP000634136"/>
    </source>
</evidence>
<name>A0A834SZI8_9FABA</name>
<reference evidence="1" key="1">
    <citation type="submission" date="2020-09" db="EMBL/GenBank/DDBJ databases">
        <title>Genome-Enabled Discovery of Anthraquinone Biosynthesis in Senna tora.</title>
        <authorList>
            <person name="Kang S.-H."/>
            <person name="Pandey R.P."/>
            <person name="Lee C.-M."/>
            <person name="Sim J.-S."/>
            <person name="Jeong J.-T."/>
            <person name="Choi B.-S."/>
            <person name="Jung M."/>
            <person name="Ginzburg D."/>
            <person name="Zhao K."/>
            <person name="Won S.Y."/>
            <person name="Oh T.-J."/>
            <person name="Yu Y."/>
            <person name="Kim N.-H."/>
            <person name="Lee O.R."/>
            <person name="Lee T.-H."/>
            <person name="Bashyal P."/>
            <person name="Kim T.-S."/>
            <person name="Lee W.-H."/>
            <person name="Kawkins C."/>
            <person name="Kim C.-K."/>
            <person name="Kim J.S."/>
            <person name="Ahn B.O."/>
            <person name="Rhee S.Y."/>
            <person name="Sohng J.K."/>
        </authorList>
    </citation>
    <scope>NUCLEOTIDE SEQUENCE</scope>
    <source>
        <tissue evidence="1">Leaf</tissue>
    </source>
</reference>
<protein>
    <submittedName>
        <fullName evidence="1">Uncharacterized protein</fullName>
    </submittedName>
</protein>
<gene>
    <name evidence="1" type="ORF">G2W53_038515</name>
</gene>
<keyword evidence="2" id="KW-1185">Reference proteome</keyword>